<feature type="domain" description="C-type lectin" evidence="1">
    <location>
        <begin position="14"/>
        <end position="135"/>
    </location>
</feature>
<dbReference type="PROSITE" id="PS50041">
    <property type="entry name" value="C_TYPE_LECTIN_2"/>
    <property type="match status" value="1"/>
</dbReference>
<keyword evidence="3" id="KW-1185">Reference proteome</keyword>
<feature type="non-terminal residue" evidence="2">
    <location>
        <position position="290"/>
    </location>
</feature>
<evidence type="ECO:0000313" key="3">
    <source>
        <dbReference type="Proteomes" id="UP001497623"/>
    </source>
</evidence>
<proteinExistence type="predicted"/>
<comment type="caution">
    <text evidence="2">The sequence shown here is derived from an EMBL/GenBank/DDBJ whole genome shotgun (WGS) entry which is preliminary data.</text>
</comment>
<feature type="non-terminal residue" evidence="2">
    <location>
        <position position="1"/>
    </location>
</feature>
<gene>
    <name evidence="2" type="ORF">MNOR_LOCUS2449</name>
</gene>
<evidence type="ECO:0000259" key="1">
    <source>
        <dbReference type="PROSITE" id="PS50041"/>
    </source>
</evidence>
<dbReference type="InterPro" id="IPR016186">
    <property type="entry name" value="C-type_lectin-like/link_sf"/>
</dbReference>
<sequence>PFKIEGSVLEFIIFFDEQRNWFNAKRKCEAESMLTAHPSDKVAIKLRKHLLESCGDVPVWLNAKSDGTKFVWLDNNAELNRDDNLWLIGDPTSIFDQLWHYLDERISIYHCLNLAVLFDNWSERPRRVYASKLCSFPYFYTLCEDCPAGFVRVEGSRQCFKVLNNRAINWENGQQECLNENLVLASPHDNIAVALRQLILDKYGDEGPLWLDGVIEADYTGQLVMVWQRHQRELDWDSSLWLPGARRELRSNKDSLACLHMWPKQSDVTAYPTQPYSTRRCKFPGKTLCE</sequence>
<protein>
    <recommendedName>
        <fullName evidence="1">C-type lectin domain-containing protein</fullName>
    </recommendedName>
</protein>
<dbReference type="SUPFAM" id="SSF56436">
    <property type="entry name" value="C-type lectin-like"/>
    <property type="match status" value="2"/>
</dbReference>
<accession>A0AAV2PRC6</accession>
<name>A0AAV2PRC6_MEGNR</name>
<dbReference type="Proteomes" id="UP001497623">
    <property type="component" value="Unassembled WGS sequence"/>
</dbReference>
<dbReference type="InterPro" id="IPR016187">
    <property type="entry name" value="CTDL_fold"/>
</dbReference>
<dbReference type="InterPro" id="IPR001304">
    <property type="entry name" value="C-type_lectin-like"/>
</dbReference>
<organism evidence="2 3">
    <name type="scientific">Meganyctiphanes norvegica</name>
    <name type="common">Northern krill</name>
    <name type="synonym">Thysanopoda norvegica</name>
    <dbReference type="NCBI Taxonomy" id="48144"/>
    <lineage>
        <taxon>Eukaryota</taxon>
        <taxon>Metazoa</taxon>
        <taxon>Ecdysozoa</taxon>
        <taxon>Arthropoda</taxon>
        <taxon>Crustacea</taxon>
        <taxon>Multicrustacea</taxon>
        <taxon>Malacostraca</taxon>
        <taxon>Eumalacostraca</taxon>
        <taxon>Eucarida</taxon>
        <taxon>Euphausiacea</taxon>
        <taxon>Euphausiidae</taxon>
        <taxon>Meganyctiphanes</taxon>
    </lineage>
</organism>
<reference evidence="2 3" key="1">
    <citation type="submission" date="2024-05" db="EMBL/GenBank/DDBJ databases">
        <authorList>
            <person name="Wallberg A."/>
        </authorList>
    </citation>
    <scope>NUCLEOTIDE SEQUENCE [LARGE SCALE GENOMIC DNA]</scope>
</reference>
<evidence type="ECO:0000313" key="2">
    <source>
        <dbReference type="EMBL" id="CAL4062150.1"/>
    </source>
</evidence>
<dbReference type="EMBL" id="CAXKWB010000748">
    <property type="protein sequence ID" value="CAL4062150.1"/>
    <property type="molecule type" value="Genomic_DNA"/>
</dbReference>
<dbReference type="AlphaFoldDB" id="A0AAV2PRC6"/>
<dbReference type="Gene3D" id="3.10.100.10">
    <property type="entry name" value="Mannose-Binding Protein A, subunit A"/>
    <property type="match status" value="2"/>
</dbReference>